<proteinExistence type="predicted"/>
<name>A0A1I1VVK0_9BACT</name>
<dbReference type="STRING" id="54.SAMN02745121_01852"/>
<evidence type="ECO:0008006" key="5">
    <source>
        <dbReference type="Google" id="ProtNLM"/>
    </source>
</evidence>
<feature type="compositionally biased region" description="Low complexity" evidence="1">
    <location>
        <begin position="50"/>
        <end position="62"/>
    </location>
</feature>
<protein>
    <recommendedName>
        <fullName evidence="5">Dickkopf N-terminal cysteine-rich domain-containing protein</fullName>
    </recommendedName>
</protein>
<feature type="region of interest" description="Disordered" evidence="1">
    <location>
        <begin position="34"/>
        <end position="63"/>
    </location>
</feature>
<dbReference type="EMBL" id="FOMX01000005">
    <property type="protein sequence ID" value="SFD85083.1"/>
    <property type="molecule type" value="Genomic_DNA"/>
</dbReference>
<evidence type="ECO:0000313" key="3">
    <source>
        <dbReference type="EMBL" id="SFD85083.1"/>
    </source>
</evidence>
<keyword evidence="2" id="KW-0732">Signal</keyword>
<sequence length="261" mass="26946">MERENDAMMTTTTLKLRSIFAALCLAACNASLGDGTDSSDETGADPTGASTNPSGNPTTTGGDVPGPCSSSNPCPDGQFCWNGICALGCTNDGDCAENQFCATDTDMLCHNKEVTTCPDVPCEEGQVCVNGFCSTPPPDTQCTPSLVDDGCESNAVCLFNADQEAKCYTLPYCSQDDTCPTGAEGAVCNNGLLTDKDKICLIGLCTEASHCPADWKCVKGQPNSVVGYCSDGGTFAPCSTNEDCLSGACDLPFPGEPGFCQ</sequence>
<gene>
    <name evidence="3" type="ORF">SAMN02745121_01852</name>
</gene>
<keyword evidence="4" id="KW-1185">Reference proteome</keyword>
<dbReference type="AlphaFoldDB" id="A0A1I1VVK0"/>
<feature type="signal peptide" evidence="2">
    <location>
        <begin position="1"/>
        <end position="33"/>
    </location>
</feature>
<reference evidence="4" key="1">
    <citation type="submission" date="2016-10" db="EMBL/GenBank/DDBJ databases">
        <authorList>
            <person name="Varghese N."/>
            <person name="Submissions S."/>
        </authorList>
    </citation>
    <scope>NUCLEOTIDE SEQUENCE [LARGE SCALE GENOMIC DNA]</scope>
    <source>
        <strain evidence="4">ATCC 25963</strain>
    </source>
</reference>
<accession>A0A1I1VVK0</accession>
<organism evidence="3 4">
    <name type="scientific">Nannocystis exedens</name>
    <dbReference type="NCBI Taxonomy" id="54"/>
    <lineage>
        <taxon>Bacteria</taxon>
        <taxon>Pseudomonadati</taxon>
        <taxon>Myxococcota</taxon>
        <taxon>Polyangia</taxon>
        <taxon>Nannocystales</taxon>
        <taxon>Nannocystaceae</taxon>
        <taxon>Nannocystis</taxon>
    </lineage>
</organism>
<dbReference type="RefSeq" id="WP_143140359.1">
    <property type="nucleotide sequence ID" value="NZ_FOMX01000005.1"/>
</dbReference>
<feature type="chain" id="PRO_5011589162" description="Dickkopf N-terminal cysteine-rich domain-containing protein" evidence="2">
    <location>
        <begin position="34"/>
        <end position="261"/>
    </location>
</feature>
<dbReference type="Proteomes" id="UP000199400">
    <property type="component" value="Unassembled WGS sequence"/>
</dbReference>
<evidence type="ECO:0000256" key="1">
    <source>
        <dbReference type="SAM" id="MobiDB-lite"/>
    </source>
</evidence>
<evidence type="ECO:0000256" key="2">
    <source>
        <dbReference type="SAM" id="SignalP"/>
    </source>
</evidence>
<evidence type="ECO:0000313" key="4">
    <source>
        <dbReference type="Proteomes" id="UP000199400"/>
    </source>
</evidence>
<dbReference type="OrthoDB" id="5379981at2"/>